<dbReference type="PANTHER" id="PTHR33755:SF3">
    <property type="entry name" value="TOXIN"/>
    <property type="match status" value="1"/>
</dbReference>
<dbReference type="InterPro" id="IPR051803">
    <property type="entry name" value="TA_system_RelE-like_toxin"/>
</dbReference>
<comment type="similarity">
    <text evidence="1">Belongs to the RelE toxin family.</text>
</comment>
<comment type="caution">
    <text evidence="3">The sequence shown here is derived from an EMBL/GenBank/DDBJ whole genome shotgun (WGS) entry which is preliminary data.</text>
</comment>
<dbReference type="AlphaFoldDB" id="A0A7V7TX57"/>
<name>A0A7V7TX57_9HYPH</name>
<protein>
    <submittedName>
        <fullName evidence="3">Type II toxin-antitoxin system RelE/ParE family toxin</fullName>
    </submittedName>
</protein>
<dbReference type="InterPro" id="IPR035093">
    <property type="entry name" value="RelE/ParE_toxin_dom_sf"/>
</dbReference>
<evidence type="ECO:0000256" key="2">
    <source>
        <dbReference type="ARBA" id="ARBA00022649"/>
    </source>
</evidence>
<dbReference type="RefSeq" id="WP_150968885.1">
    <property type="nucleotide sequence ID" value="NZ_VZDO01000004.1"/>
</dbReference>
<accession>A0A7V7TX57</accession>
<evidence type="ECO:0000256" key="1">
    <source>
        <dbReference type="ARBA" id="ARBA00006226"/>
    </source>
</evidence>
<evidence type="ECO:0000313" key="3">
    <source>
        <dbReference type="EMBL" id="KAB0680733.1"/>
    </source>
</evidence>
<dbReference type="Pfam" id="PF05016">
    <property type="entry name" value="ParE_toxin"/>
    <property type="match status" value="1"/>
</dbReference>
<evidence type="ECO:0000313" key="4">
    <source>
        <dbReference type="Proteomes" id="UP000432089"/>
    </source>
</evidence>
<dbReference type="InterPro" id="IPR007712">
    <property type="entry name" value="RelE/ParE_toxin"/>
</dbReference>
<dbReference type="Gene3D" id="3.30.2310.20">
    <property type="entry name" value="RelE-like"/>
    <property type="match status" value="1"/>
</dbReference>
<dbReference type="PANTHER" id="PTHR33755">
    <property type="entry name" value="TOXIN PARE1-RELATED"/>
    <property type="match status" value="1"/>
</dbReference>
<sequence length="96" mass="11172">MSSWSSNRRAEDDLLDIYVHSVEAFGRRQAVEYIHGFEHVFELLASNPRMGRRAETIAPNVRRHEHGRHVILYEEIPDGVLILAVVHANSMRRLRL</sequence>
<organism evidence="3 4">
    <name type="scientific">Plantimonas leprariae</name>
    <dbReference type="NCBI Taxonomy" id="2615207"/>
    <lineage>
        <taxon>Bacteria</taxon>
        <taxon>Pseudomonadati</taxon>
        <taxon>Pseudomonadota</taxon>
        <taxon>Alphaproteobacteria</taxon>
        <taxon>Hyphomicrobiales</taxon>
        <taxon>Aurantimonadaceae</taxon>
        <taxon>Plantimonas</taxon>
    </lineage>
</organism>
<proteinExistence type="inferred from homology"/>
<keyword evidence="2" id="KW-1277">Toxin-antitoxin system</keyword>
<gene>
    <name evidence="3" type="ORF">F6X38_06935</name>
</gene>
<dbReference type="EMBL" id="VZDO01000004">
    <property type="protein sequence ID" value="KAB0680733.1"/>
    <property type="molecule type" value="Genomic_DNA"/>
</dbReference>
<dbReference type="Proteomes" id="UP000432089">
    <property type="component" value="Unassembled WGS sequence"/>
</dbReference>
<reference evidence="3 4" key="1">
    <citation type="submission" date="2019-09" db="EMBL/GenBank/DDBJ databases">
        <title>YIM 132180 draft genome.</title>
        <authorList>
            <person name="Zhang K."/>
        </authorList>
    </citation>
    <scope>NUCLEOTIDE SEQUENCE [LARGE SCALE GENOMIC DNA]</scope>
    <source>
        <strain evidence="3 4">YIM 132180</strain>
    </source>
</reference>
<keyword evidence="4" id="KW-1185">Reference proteome</keyword>